<dbReference type="GeneTree" id="ENSGT00940000161406"/>
<keyword evidence="6" id="KW-0472">Membrane</keyword>
<dbReference type="FunFam" id="4.10.70.10:FF:000001">
    <property type="entry name" value="Disintegrin and metalloproteinase domain-containing protein 22"/>
    <property type="match status" value="1"/>
</dbReference>
<dbReference type="InterPro" id="IPR018358">
    <property type="entry name" value="Disintegrin_CS"/>
</dbReference>
<dbReference type="InterPro" id="IPR006586">
    <property type="entry name" value="ADAM_Cys-rich"/>
</dbReference>
<dbReference type="SUPFAM" id="SSF57552">
    <property type="entry name" value="Blood coagulation inhibitor (disintegrin)"/>
    <property type="match status" value="1"/>
</dbReference>
<dbReference type="PANTHER" id="PTHR11905">
    <property type="entry name" value="ADAM A DISINTEGRIN AND METALLOPROTEASE DOMAIN"/>
    <property type="match status" value="1"/>
</dbReference>
<feature type="binding site" evidence="4">
    <location>
        <position position="276"/>
    </location>
    <ligand>
        <name>Zn(2+)</name>
        <dbReference type="ChEBI" id="CHEBI:29105"/>
        <note>catalytic</note>
    </ligand>
</feature>
<organism evidence="10 11">
    <name type="scientific">Sus scrofa</name>
    <name type="common">Pig</name>
    <dbReference type="NCBI Taxonomy" id="9823"/>
    <lineage>
        <taxon>Eukaryota</taxon>
        <taxon>Metazoa</taxon>
        <taxon>Chordata</taxon>
        <taxon>Craniata</taxon>
        <taxon>Vertebrata</taxon>
        <taxon>Euteleostomi</taxon>
        <taxon>Mammalia</taxon>
        <taxon>Eutheria</taxon>
        <taxon>Laurasiatheria</taxon>
        <taxon>Artiodactyla</taxon>
        <taxon>Suina</taxon>
        <taxon>Suidae</taxon>
        <taxon>Sus</taxon>
    </lineage>
</organism>
<feature type="region of interest" description="Disordered" evidence="5">
    <location>
        <begin position="692"/>
        <end position="717"/>
    </location>
</feature>
<keyword evidence="4" id="KW-0862">Zinc</keyword>
<dbReference type="ExpressionAtlas" id="A0A286ZIY5">
    <property type="expression patterns" value="baseline and differential"/>
</dbReference>
<dbReference type="InterPro" id="IPR001590">
    <property type="entry name" value="Peptidase_M12B"/>
</dbReference>
<keyword evidence="11" id="KW-1185">Reference proteome</keyword>
<dbReference type="Pfam" id="PF01421">
    <property type="entry name" value="Reprolysin"/>
    <property type="match status" value="1"/>
</dbReference>
<dbReference type="InterPro" id="IPR034027">
    <property type="entry name" value="Reprolysin_adamalysin"/>
</dbReference>
<evidence type="ECO:0000256" key="4">
    <source>
        <dbReference type="PROSITE-ProRule" id="PRU00276"/>
    </source>
</evidence>
<dbReference type="InterPro" id="IPR036436">
    <property type="entry name" value="Disintegrin_dom_sf"/>
</dbReference>
<evidence type="ECO:0000256" key="6">
    <source>
        <dbReference type="SAM" id="Phobius"/>
    </source>
</evidence>
<comment type="caution">
    <text evidence="4">Lacks conserved residue(s) required for the propagation of feature annotation.</text>
</comment>
<reference evidence="11" key="1">
    <citation type="submission" date="2009-11" db="EMBL/GenBank/DDBJ databases">
        <authorList>
            <consortium name="Porcine genome sequencing project"/>
        </authorList>
    </citation>
    <scope>NUCLEOTIDE SEQUENCE [LARGE SCALE GENOMIC DNA]</scope>
    <source>
        <strain evidence="11">Duroc</strain>
    </source>
</reference>
<dbReference type="Gene3D" id="4.10.70.10">
    <property type="entry name" value="Disintegrin domain"/>
    <property type="match status" value="1"/>
</dbReference>
<feature type="binding site" evidence="4">
    <location>
        <position position="286"/>
    </location>
    <ligand>
        <name>Zn(2+)</name>
        <dbReference type="ChEBI" id="CHEBI:29105"/>
        <note>catalytic</note>
    </ligand>
</feature>
<reference evidence="10" key="2">
    <citation type="journal article" date="2020" name="Gigascience">
        <title>An improved pig reference genome sequence to enable pig genetics and genomics research.</title>
        <authorList>
            <person name="Warr A."/>
            <person name="Affara N."/>
            <person name="Aken B."/>
            <person name="Beiki H."/>
            <person name="Bickhart D.M."/>
            <person name="Billis K."/>
            <person name="Chow W."/>
            <person name="Eory L."/>
            <person name="Finlayson H.A."/>
            <person name="Flicek P."/>
            <person name="Giron C.G."/>
            <person name="Griffin D.K."/>
            <person name="Hall R."/>
            <person name="Hannum G."/>
            <person name="Hourlier T."/>
            <person name="Howe K."/>
            <person name="Hume D.A."/>
            <person name="Izuogu O."/>
            <person name="Kim K."/>
            <person name="Koren S."/>
            <person name="Liu H."/>
            <person name="Manchanda N."/>
            <person name="Martin F.J."/>
            <person name="Nonneman D.J."/>
            <person name="O'Connor R.E."/>
            <person name="Phillippy A.M."/>
            <person name="Rohrer G.A."/>
            <person name="Rosen B.D."/>
            <person name="Rund L.A."/>
            <person name="Sargent C.A."/>
            <person name="Schook L.B."/>
            <person name="Schroeder S.G."/>
            <person name="Schwartz A.S."/>
            <person name="Skinner B.M."/>
            <person name="Talbot R."/>
            <person name="Tseng E."/>
            <person name="Tuggle C.K."/>
            <person name="Watson M."/>
            <person name="Smith T.P.L."/>
            <person name="Archibald A.L."/>
        </authorList>
    </citation>
    <scope>NUCLEOTIDE SEQUENCE [LARGE SCALE GENOMIC DNA]</scope>
    <source>
        <strain evidence="10">Duroc</strain>
    </source>
</reference>
<feature type="transmembrane region" description="Helical" evidence="6">
    <location>
        <begin position="610"/>
        <end position="631"/>
    </location>
</feature>
<feature type="disulfide bond" evidence="4">
    <location>
        <begin position="293"/>
        <end position="298"/>
    </location>
</feature>
<feature type="domain" description="Peptidase M12B" evidence="9">
    <location>
        <begin position="243"/>
        <end position="335"/>
    </location>
</feature>
<feature type="chain" id="PRO_5036461323" evidence="7">
    <location>
        <begin position="18"/>
        <end position="717"/>
    </location>
</feature>
<accession>A0A286ZIY5</accession>
<evidence type="ECO:0000313" key="10">
    <source>
        <dbReference type="Ensembl" id="ENSSSCP00000031442.3"/>
    </source>
</evidence>
<feature type="disulfide bond" evidence="3">
    <location>
        <begin position="401"/>
        <end position="421"/>
    </location>
</feature>
<dbReference type="PROSITE" id="PS00427">
    <property type="entry name" value="DISINTEGRIN_1"/>
    <property type="match status" value="1"/>
</dbReference>
<evidence type="ECO:0000256" key="5">
    <source>
        <dbReference type="SAM" id="MobiDB-lite"/>
    </source>
</evidence>
<evidence type="ECO:0000256" key="7">
    <source>
        <dbReference type="SAM" id="SignalP"/>
    </source>
</evidence>
<dbReference type="Pfam" id="PF00200">
    <property type="entry name" value="Disintegrin"/>
    <property type="match status" value="1"/>
</dbReference>
<dbReference type="VGNC" id="VGNC:85070">
    <property type="gene designation" value="ADAM7"/>
</dbReference>
<dbReference type="PRINTS" id="PR00289">
    <property type="entry name" value="DISINTEGRIN"/>
</dbReference>
<dbReference type="PROSITE" id="PS50215">
    <property type="entry name" value="ADAM_MEPRO"/>
    <property type="match status" value="1"/>
</dbReference>
<evidence type="ECO:0000259" key="8">
    <source>
        <dbReference type="PROSITE" id="PS50214"/>
    </source>
</evidence>
<sequence length="717" mass="80671">MFGSLFFTILLISQIKEKVIFGVKGQELVYPKKLPLIQKRNVWHIHEDDIQEAYEEELLYELSLNRKTLILHLLKSREFLASNYSETYYSTKGEEVTTHPQIMDHCFYQGSIIHEFDSAASISTCSGLRGFFRVNDQRYLIEPVKYSDEGEHLVFRYNPKVQHAANYSCTELNFTRTAVLKDNTKSMEDSKMESIEKEKHIELFIVADNNVYHRNPNSKVRNRVWGMVNFCHMGKWLYTSAQGTSYPGGMCLPYYSSSVVKDLLPDLNTIASRMAHQLGHSLGMKHDDYPCTCTLGKCVMDSGGSIPALKFSKCSRTQYQQYLKDFKPTCMFDIPFSDKLSDYPYCGNKKLDDGEECDCGPVQECTNPCCDARKCMLKPEFTCAEGECCESCQVKKAGSLCRPAKDECDFPETCTGHSPACPKDQFQVNGFPCKDAKGYCFMGNCPTRDDQCSELFDNEAKDSSDICYKMNKNGNKFGYCKNEEQTLIPCEEKDVKCGKIFCTGGKHASILGEEKVYHLKKPLTQNVTECKTFFLYHKSKDFGLVAPGTKCGEGKVCSNSECVTIEKAYNSTDCPSPCNENAVEDGDLGCQCEGVQASVDWEETLNVTNISILVVVLILVIIGVLSAVLLIRYQKCIKLKQVQRPPSEALGVENKGYTGDEQQTRTEPILPDIHPLHRRTAESLARLPTSFSSPHYITLKPASKEPRGTADPNPSAK</sequence>
<dbReference type="PaxDb" id="9823-ENSSSCP00000010298"/>
<dbReference type="GO" id="GO:0006508">
    <property type="term" value="P:proteolysis"/>
    <property type="evidence" value="ECO:0007669"/>
    <property type="project" value="InterPro"/>
</dbReference>
<dbReference type="InterPro" id="IPR024079">
    <property type="entry name" value="MetalloPept_cat_dom_sf"/>
</dbReference>
<dbReference type="Proteomes" id="UP000008227">
    <property type="component" value="Chromosome 14"/>
</dbReference>
<dbReference type="Pfam" id="PF01562">
    <property type="entry name" value="Pep_M12B_propep"/>
    <property type="match status" value="1"/>
</dbReference>
<dbReference type="AlphaFoldDB" id="A0A286ZIY5"/>
<evidence type="ECO:0000313" key="11">
    <source>
        <dbReference type="Proteomes" id="UP000008227"/>
    </source>
</evidence>
<evidence type="ECO:0000259" key="9">
    <source>
        <dbReference type="PROSITE" id="PS50215"/>
    </source>
</evidence>
<reference evidence="10" key="3">
    <citation type="submission" date="2025-08" db="UniProtKB">
        <authorList>
            <consortium name="Ensembl"/>
        </authorList>
    </citation>
    <scope>IDENTIFICATION</scope>
</reference>
<dbReference type="InterPro" id="IPR001762">
    <property type="entry name" value="Disintegrin_dom"/>
</dbReference>
<dbReference type="Ensembl" id="ENSSSCT00000065666.3">
    <property type="protein sequence ID" value="ENSSSCP00000031442.3"/>
    <property type="gene ID" value="ENSSSCG00000009646.4"/>
</dbReference>
<evidence type="ECO:0000313" key="12">
    <source>
        <dbReference type="VGNC" id="VGNC:85070"/>
    </source>
</evidence>
<comment type="subcellular location">
    <subcellularLocation>
        <location evidence="1">Membrane</location>
        <topology evidence="1">Single-pass membrane protein</topology>
    </subcellularLocation>
</comment>
<dbReference type="GO" id="GO:0046872">
    <property type="term" value="F:metal ion binding"/>
    <property type="evidence" value="ECO:0007669"/>
    <property type="project" value="UniProtKB-KW"/>
</dbReference>
<dbReference type="SMART" id="SM00050">
    <property type="entry name" value="DISIN"/>
    <property type="match status" value="1"/>
</dbReference>
<evidence type="ECO:0007829" key="13">
    <source>
        <dbReference type="PeptideAtlas" id="A0A286ZIY5"/>
    </source>
</evidence>
<evidence type="ECO:0000256" key="1">
    <source>
        <dbReference type="ARBA" id="ARBA00004167"/>
    </source>
</evidence>
<keyword evidence="13" id="KW-1267">Proteomics identification</keyword>
<evidence type="ECO:0000256" key="2">
    <source>
        <dbReference type="ARBA" id="ARBA00023157"/>
    </source>
</evidence>
<keyword evidence="2 4" id="KW-1015">Disulfide bond</keyword>
<evidence type="ECO:0000256" key="3">
    <source>
        <dbReference type="PROSITE-ProRule" id="PRU00068"/>
    </source>
</evidence>
<dbReference type="CDD" id="cd04269">
    <property type="entry name" value="ZnMc_adamalysin_II_like"/>
    <property type="match status" value="1"/>
</dbReference>
<name>A0A286ZIY5_PIG</name>
<feature type="binding site" evidence="4">
    <location>
        <position position="280"/>
    </location>
    <ligand>
        <name>Zn(2+)</name>
        <dbReference type="ChEBI" id="CHEBI:29105"/>
        <note>catalytic</note>
    </ligand>
</feature>
<dbReference type="Pfam" id="PF08516">
    <property type="entry name" value="ADAM_CR"/>
    <property type="match status" value="1"/>
</dbReference>
<keyword evidence="6" id="KW-1133">Transmembrane helix</keyword>
<dbReference type="PANTHER" id="PTHR11905:SF21">
    <property type="entry name" value="DISINTEGRIN AND METALLOPROTEINASE DOMAIN-CONTAINING PROTEIN 7"/>
    <property type="match status" value="1"/>
</dbReference>
<gene>
    <name evidence="10 12" type="primary">ADAM7</name>
</gene>
<feature type="domain" description="Disintegrin" evidence="8">
    <location>
        <begin position="343"/>
        <end position="429"/>
    </location>
</feature>
<dbReference type="SMART" id="SM00608">
    <property type="entry name" value="ACR"/>
    <property type="match status" value="1"/>
</dbReference>
<dbReference type="InterPro" id="IPR002870">
    <property type="entry name" value="Peptidase_M12B_N"/>
</dbReference>
<dbReference type="PROSITE" id="PS50214">
    <property type="entry name" value="DISINTEGRIN_2"/>
    <property type="match status" value="1"/>
</dbReference>
<keyword evidence="6" id="KW-0812">Transmembrane</keyword>
<dbReference type="Gene3D" id="3.40.390.10">
    <property type="entry name" value="Collagenase (Catalytic Domain)"/>
    <property type="match status" value="1"/>
</dbReference>
<dbReference type="STRING" id="9823.ENSSSCP00000031442"/>
<reference evidence="10" key="4">
    <citation type="submission" date="2025-09" db="UniProtKB">
        <authorList>
            <consortium name="Ensembl"/>
        </authorList>
    </citation>
    <scope>IDENTIFICATION</scope>
</reference>
<keyword evidence="4" id="KW-0479">Metal-binding</keyword>
<keyword evidence="7" id="KW-0732">Signal</keyword>
<dbReference type="SUPFAM" id="SSF55486">
    <property type="entry name" value="Metalloproteases ('zincins'), catalytic domain"/>
    <property type="match status" value="1"/>
</dbReference>
<dbReference type="GO" id="GO:0004222">
    <property type="term" value="F:metalloendopeptidase activity"/>
    <property type="evidence" value="ECO:0007669"/>
    <property type="project" value="InterPro"/>
</dbReference>
<feature type="signal peptide" evidence="7">
    <location>
        <begin position="1"/>
        <end position="17"/>
    </location>
</feature>
<proteinExistence type="evidence at protein level"/>
<dbReference type="Bgee" id="ENSSSCG00000009646">
    <property type="expression patterns" value="Expressed in epididymis and 22 other cell types or tissues"/>
</dbReference>
<dbReference type="InParanoid" id="A0A286ZIY5"/>
<protein>
    <submittedName>
        <fullName evidence="10">ADAM metallopeptidase domain 7</fullName>
    </submittedName>
</protein>
<dbReference type="GO" id="GO:0016020">
    <property type="term" value="C:membrane"/>
    <property type="evidence" value="ECO:0007669"/>
    <property type="project" value="UniProtKB-SubCell"/>
</dbReference>